<protein>
    <submittedName>
        <fullName evidence="1">Uncharacterized protein</fullName>
    </submittedName>
</protein>
<dbReference type="SUPFAM" id="SSF159006">
    <property type="entry name" value="YopX-like"/>
    <property type="match status" value="1"/>
</dbReference>
<accession>A0A4U3MJA2</accession>
<dbReference type="EMBL" id="SIYF01000093">
    <property type="protein sequence ID" value="TKK89421.1"/>
    <property type="molecule type" value="Genomic_DNA"/>
</dbReference>
<name>A0A4U3MJA2_ENTFL</name>
<evidence type="ECO:0000313" key="2">
    <source>
        <dbReference type="Proteomes" id="UP000305511"/>
    </source>
</evidence>
<dbReference type="Proteomes" id="UP000305511">
    <property type="component" value="Unassembled WGS sequence"/>
</dbReference>
<sequence>MLEKCVVCESDKIVKNQGWLGDLIINCEDCGALLTVPLLVSAVQNDKEEQNGIPKYYLWLSEEEIQEVHAFDSNSEAIRKMIESGKAVLLESAQITEIAGSELFEGDIVRVTGLVGFHMLDAQVCVIRKSKQHVGLVFYSIGSGVEHRIYYDDSDYVCEYLGNIYLTPEVIEEELFKEKQIEV</sequence>
<reference evidence="1 2" key="1">
    <citation type="submission" date="2019-02" db="EMBL/GenBank/DDBJ databases">
        <title>Bacteria dissemination in different level of health care in South Africa: the effectiveness of infections prevention and control.</title>
        <authorList>
            <person name="Shobo C."/>
            <person name="Amoako D.G."/>
            <person name="Allam M."/>
            <person name="Ismail A."/>
            <person name="Bester L.A."/>
            <person name="Essack S.Y."/>
        </authorList>
    </citation>
    <scope>NUCLEOTIDE SEQUENCE [LARGE SCALE GENOMIC DNA]</scope>
    <source>
        <strain evidence="1 2">2SIL2</strain>
    </source>
</reference>
<dbReference type="AlphaFoldDB" id="A0A4U3MJA2"/>
<comment type="caution">
    <text evidence="1">The sequence shown here is derived from an EMBL/GenBank/DDBJ whole genome shotgun (WGS) entry which is preliminary data.</text>
</comment>
<evidence type="ECO:0000313" key="1">
    <source>
        <dbReference type="EMBL" id="TKK89421.1"/>
    </source>
</evidence>
<dbReference type="Gene3D" id="2.30.30.290">
    <property type="entry name" value="YopX-like domains"/>
    <property type="match status" value="1"/>
</dbReference>
<dbReference type="InterPro" id="IPR023385">
    <property type="entry name" value="YopX-like_C"/>
</dbReference>
<proteinExistence type="predicted"/>
<dbReference type="RefSeq" id="WP_137273906.1">
    <property type="nucleotide sequence ID" value="NZ_JAMWKG010000003.1"/>
</dbReference>
<gene>
    <name evidence="1" type="ORF">EY666_04470</name>
</gene>
<organism evidence="1 2">
    <name type="scientific">Enterococcus faecalis</name>
    <name type="common">Streptococcus faecalis</name>
    <dbReference type="NCBI Taxonomy" id="1351"/>
    <lineage>
        <taxon>Bacteria</taxon>
        <taxon>Bacillati</taxon>
        <taxon>Bacillota</taxon>
        <taxon>Bacilli</taxon>
        <taxon>Lactobacillales</taxon>
        <taxon>Enterococcaceae</taxon>
        <taxon>Enterococcus</taxon>
    </lineage>
</organism>